<dbReference type="GO" id="GO:0016491">
    <property type="term" value="F:oxidoreductase activity"/>
    <property type="evidence" value="ECO:0007669"/>
    <property type="project" value="UniProtKB-KW"/>
</dbReference>
<dbReference type="PANTHER" id="PTHR30543:SF21">
    <property type="entry name" value="NAD(P)H-DEPENDENT FMN REDUCTASE LOT6"/>
    <property type="match status" value="1"/>
</dbReference>
<dbReference type="Pfam" id="PF03358">
    <property type="entry name" value="FMN_red"/>
    <property type="match status" value="1"/>
</dbReference>
<dbReference type="EMBL" id="JBHSFP010000032">
    <property type="protein sequence ID" value="MFC4535531.1"/>
    <property type="molecule type" value="Genomic_DNA"/>
</dbReference>
<keyword evidence="2" id="KW-0560">Oxidoreductase</keyword>
<reference evidence="3" key="1">
    <citation type="journal article" date="2019" name="Int. J. Syst. Evol. Microbiol.">
        <title>The Global Catalogue of Microorganisms (GCM) 10K type strain sequencing project: providing services to taxonomists for standard genome sequencing and annotation.</title>
        <authorList>
            <consortium name="The Broad Institute Genomics Platform"/>
            <consortium name="The Broad Institute Genome Sequencing Center for Infectious Disease"/>
            <person name="Wu L."/>
            <person name="Ma J."/>
        </authorList>
    </citation>
    <scope>NUCLEOTIDE SEQUENCE [LARGE SCALE GENOMIC DNA]</scope>
    <source>
        <strain evidence="3">CGMCC 4.7132</strain>
    </source>
</reference>
<gene>
    <name evidence="2" type="ORF">ACFO60_32605</name>
</gene>
<dbReference type="PANTHER" id="PTHR30543">
    <property type="entry name" value="CHROMATE REDUCTASE"/>
    <property type="match status" value="1"/>
</dbReference>
<dbReference type="Gene3D" id="3.40.50.360">
    <property type="match status" value="1"/>
</dbReference>
<organism evidence="2 3">
    <name type="scientific">Sphaerisporangium dianthi</name>
    <dbReference type="NCBI Taxonomy" id="1436120"/>
    <lineage>
        <taxon>Bacteria</taxon>
        <taxon>Bacillati</taxon>
        <taxon>Actinomycetota</taxon>
        <taxon>Actinomycetes</taxon>
        <taxon>Streptosporangiales</taxon>
        <taxon>Streptosporangiaceae</taxon>
        <taxon>Sphaerisporangium</taxon>
    </lineage>
</organism>
<dbReference type="InterPro" id="IPR005025">
    <property type="entry name" value="FMN_Rdtase-like_dom"/>
</dbReference>
<dbReference type="EC" id="1.-.-.-" evidence="2"/>
<evidence type="ECO:0000313" key="3">
    <source>
        <dbReference type="Proteomes" id="UP001596004"/>
    </source>
</evidence>
<accession>A0ABV9CR96</accession>
<dbReference type="Proteomes" id="UP001596004">
    <property type="component" value="Unassembled WGS sequence"/>
</dbReference>
<evidence type="ECO:0000259" key="1">
    <source>
        <dbReference type="Pfam" id="PF03358"/>
    </source>
</evidence>
<protein>
    <submittedName>
        <fullName evidence="2">NADPH-dependent FMN reductase</fullName>
        <ecNumber evidence="2">1.-.-.-</ecNumber>
    </submittedName>
</protein>
<comment type="caution">
    <text evidence="2">The sequence shown here is derived from an EMBL/GenBank/DDBJ whole genome shotgun (WGS) entry which is preliminary data.</text>
</comment>
<proteinExistence type="predicted"/>
<dbReference type="SUPFAM" id="SSF52218">
    <property type="entry name" value="Flavoproteins"/>
    <property type="match status" value="1"/>
</dbReference>
<evidence type="ECO:0000313" key="2">
    <source>
        <dbReference type="EMBL" id="MFC4535531.1"/>
    </source>
</evidence>
<name>A0ABV9CR96_9ACTN</name>
<sequence length="193" mass="21419">MAKLKIIVASTRPNRVGLPVAHWIEAAAKAHGGFEEIELVDLAVLDLPFMDEPHHPRLRDYVNQHTRDWSAKVDEADAFVFVMPEYNYGYSAPLKNALDYLHNEWQYKPVGLVSYGGVSGGIRAAQMIKQVLTTLKMIPLVEAVVLPFVNQFVGEDGTFSPNDGTVSAAEAMFDELQSVSAALRPLREKRQPA</sequence>
<dbReference type="InterPro" id="IPR050712">
    <property type="entry name" value="NAD(P)H-dep_reductase"/>
</dbReference>
<dbReference type="InterPro" id="IPR029039">
    <property type="entry name" value="Flavoprotein-like_sf"/>
</dbReference>
<feature type="domain" description="NADPH-dependent FMN reductase-like" evidence="1">
    <location>
        <begin position="3"/>
        <end position="148"/>
    </location>
</feature>
<keyword evidence="3" id="KW-1185">Reference proteome</keyword>
<dbReference type="RefSeq" id="WP_380848269.1">
    <property type="nucleotide sequence ID" value="NZ_JBHSFP010000032.1"/>
</dbReference>